<evidence type="ECO:0000313" key="4">
    <source>
        <dbReference type="Proteomes" id="UP000828390"/>
    </source>
</evidence>
<reference evidence="3" key="2">
    <citation type="submission" date="2020-11" db="EMBL/GenBank/DDBJ databases">
        <authorList>
            <person name="McCartney M.A."/>
            <person name="Auch B."/>
            <person name="Kono T."/>
            <person name="Mallez S."/>
            <person name="Becker A."/>
            <person name="Gohl D.M."/>
            <person name="Silverstein K.A.T."/>
            <person name="Koren S."/>
            <person name="Bechman K.B."/>
            <person name="Herman A."/>
            <person name="Abrahante J.E."/>
            <person name="Garbe J."/>
        </authorList>
    </citation>
    <scope>NUCLEOTIDE SEQUENCE</scope>
    <source>
        <strain evidence="3">Duluth1</strain>
        <tissue evidence="3">Whole animal</tissue>
    </source>
</reference>
<dbReference type="PANTHER" id="PTHR10569">
    <property type="entry name" value="GLYCOGEN DEBRANCHING ENZYME"/>
    <property type="match status" value="1"/>
</dbReference>
<keyword evidence="1" id="KW-1133">Transmembrane helix</keyword>
<evidence type="ECO:0000313" key="3">
    <source>
        <dbReference type="EMBL" id="KAH3779503.1"/>
    </source>
</evidence>
<keyword evidence="4" id="KW-1185">Reference proteome</keyword>
<reference evidence="3" key="1">
    <citation type="journal article" date="2019" name="bioRxiv">
        <title>The Genome of the Zebra Mussel, Dreissena polymorpha: A Resource for Invasive Species Research.</title>
        <authorList>
            <person name="McCartney M.A."/>
            <person name="Auch B."/>
            <person name="Kono T."/>
            <person name="Mallez S."/>
            <person name="Zhang Y."/>
            <person name="Obille A."/>
            <person name="Becker A."/>
            <person name="Abrahante J.E."/>
            <person name="Garbe J."/>
            <person name="Badalamenti J.P."/>
            <person name="Herman A."/>
            <person name="Mangelson H."/>
            <person name="Liachko I."/>
            <person name="Sullivan S."/>
            <person name="Sone E.D."/>
            <person name="Koren S."/>
            <person name="Silverstein K.A.T."/>
            <person name="Beckman K.B."/>
            <person name="Gohl D.M."/>
        </authorList>
    </citation>
    <scope>NUCLEOTIDE SEQUENCE</scope>
    <source>
        <strain evidence="3">Duluth1</strain>
        <tissue evidence="3">Whole animal</tissue>
    </source>
</reference>
<gene>
    <name evidence="3" type="ORF">DPMN_157306</name>
</gene>
<evidence type="ECO:0000256" key="1">
    <source>
        <dbReference type="SAM" id="Phobius"/>
    </source>
</evidence>
<dbReference type="AlphaFoldDB" id="A0A9D4EHM6"/>
<sequence length="91" mass="10401">MPLLISSQVYVDQIDGDTVSVTRHNPVTHQSIVLVARTAFHQPKDPTTTPHIRPVIIQGKCHVLNFFIYFFHLIYFIILCEGQGHPTPHRT</sequence>
<accession>A0A9D4EHM6</accession>
<keyword evidence="1" id="KW-0472">Membrane</keyword>
<feature type="transmembrane region" description="Helical" evidence="1">
    <location>
        <begin position="63"/>
        <end position="80"/>
    </location>
</feature>
<dbReference type="GO" id="GO:0004134">
    <property type="term" value="F:4-alpha-glucanotransferase activity"/>
    <property type="evidence" value="ECO:0007669"/>
    <property type="project" value="InterPro"/>
</dbReference>
<keyword evidence="1" id="KW-0812">Transmembrane</keyword>
<name>A0A9D4EHM6_DREPO</name>
<protein>
    <recommendedName>
        <fullName evidence="2">Glycogen debranching enzyme central domain-containing protein</fullName>
    </recommendedName>
</protein>
<dbReference type="InterPro" id="IPR032788">
    <property type="entry name" value="AGL_central"/>
</dbReference>
<dbReference type="Pfam" id="PF14702">
    <property type="entry name" value="hGDE_central"/>
    <property type="match status" value="1"/>
</dbReference>
<comment type="caution">
    <text evidence="3">The sequence shown here is derived from an EMBL/GenBank/DDBJ whole genome shotgun (WGS) entry which is preliminary data.</text>
</comment>
<dbReference type="GO" id="GO:0004135">
    <property type="term" value="F:amylo-alpha-1,6-glucosidase activity"/>
    <property type="evidence" value="ECO:0007669"/>
    <property type="project" value="InterPro"/>
</dbReference>
<dbReference type="Proteomes" id="UP000828390">
    <property type="component" value="Unassembled WGS sequence"/>
</dbReference>
<dbReference type="GO" id="GO:0005980">
    <property type="term" value="P:glycogen catabolic process"/>
    <property type="evidence" value="ECO:0007669"/>
    <property type="project" value="InterPro"/>
</dbReference>
<proteinExistence type="predicted"/>
<organism evidence="3 4">
    <name type="scientific">Dreissena polymorpha</name>
    <name type="common">Zebra mussel</name>
    <name type="synonym">Mytilus polymorpha</name>
    <dbReference type="NCBI Taxonomy" id="45954"/>
    <lineage>
        <taxon>Eukaryota</taxon>
        <taxon>Metazoa</taxon>
        <taxon>Spiralia</taxon>
        <taxon>Lophotrochozoa</taxon>
        <taxon>Mollusca</taxon>
        <taxon>Bivalvia</taxon>
        <taxon>Autobranchia</taxon>
        <taxon>Heteroconchia</taxon>
        <taxon>Euheterodonta</taxon>
        <taxon>Imparidentia</taxon>
        <taxon>Neoheterodontei</taxon>
        <taxon>Myida</taxon>
        <taxon>Dreissenoidea</taxon>
        <taxon>Dreissenidae</taxon>
        <taxon>Dreissena</taxon>
    </lineage>
</organism>
<dbReference type="InterPro" id="IPR010401">
    <property type="entry name" value="AGL/Gdb1"/>
</dbReference>
<evidence type="ECO:0000259" key="2">
    <source>
        <dbReference type="Pfam" id="PF14702"/>
    </source>
</evidence>
<feature type="domain" description="Glycogen debranching enzyme central" evidence="2">
    <location>
        <begin position="7"/>
        <end position="62"/>
    </location>
</feature>
<dbReference type="PANTHER" id="PTHR10569:SF2">
    <property type="entry name" value="GLYCOGEN DEBRANCHING ENZYME"/>
    <property type="match status" value="1"/>
</dbReference>
<dbReference type="EMBL" id="JAIWYP010000008">
    <property type="protein sequence ID" value="KAH3779503.1"/>
    <property type="molecule type" value="Genomic_DNA"/>
</dbReference>